<gene>
    <name evidence="1" type="ORF">SteCoe_29024</name>
</gene>
<evidence type="ECO:0000313" key="1">
    <source>
        <dbReference type="EMBL" id="OMJ72526.1"/>
    </source>
</evidence>
<dbReference type="OrthoDB" id="2423195at2759"/>
<organism evidence="1 2">
    <name type="scientific">Stentor coeruleus</name>
    <dbReference type="NCBI Taxonomy" id="5963"/>
    <lineage>
        <taxon>Eukaryota</taxon>
        <taxon>Sar</taxon>
        <taxon>Alveolata</taxon>
        <taxon>Ciliophora</taxon>
        <taxon>Postciliodesmatophora</taxon>
        <taxon>Heterotrichea</taxon>
        <taxon>Heterotrichida</taxon>
        <taxon>Stentoridae</taxon>
        <taxon>Stentor</taxon>
    </lineage>
</organism>
<comment type="caution">
    <text evidence="1">The sequence shown here is derived from an EMBL/GenBank/DDBJ whole genome shotgun (WGS) entry which is preliminary data.</text>
</comment>
<proteinExistence type="predicted"/>
<keyword evidence="2" id="KW-1185">Reference proteome</keyword>
<dbReference type="AlphaFoldDB" id="A0A1R2B707"/>
<dbReference type="Proteomes" id="UP000187209">
    <property type="component" value="Unassembled WGS sequence"/>
</dbReference>
<dbReference type="EMBL" id="MPUH01000894">
    <property type="protein sequence ID" value="OMJ72526.1"/>
    <property type="molecule type" value="Genomic_DNA"/>
</dbReference>
<reference evidence="1 2" key="1">
    <citation type="submission" date="2016-11" db="EMBL/GenBank/DDBJ databases">
        <title>The macronuclear genome of Stentor coeruleus: a giant cell with tiny introns.</title>
        <authorList>
            <person name="Slabodnick M."/>
            <person name="Ruby J.G."/>
            <person name="Reiff S.B."/>
            <person name="Swart E.C."/>
            <person name="Gosai S."/>
            <person name="Prabakaran S."/>
            <person name="Witkowska E."/>
            <person name="Larue G.E."/>
            <person name="Fisher S."/>
            <person name="Freeman R.M."/>
            <person name="Gunawardena J."/>
            <person name="Chu W."/>
            <person name="Stover N.A."/>
            <person name="Gregory B.D."/>
            <person name="Nowacki M."/>
            <person name="Derisi J."/>
            <person name="Roy S.W."/>
            <person name="Marshall W.F."/>
            <person name="Sood P."/>
        </authorList>
    </citation>
    <scope>NUCLEOTIDE SEQUENCE [LARGE SCALE GENOMIC DNA]</scope>
    <source>
        <strain evidence="1">WM001</strain>
    </source>
</reference>
<sequence length="236" mass="27956">MFISKIDDIFIKLGCQETHTWLYALLEQIPKILENTKYTSDTYIRKTDFESSFEKELINKNLKNISKVVNNYKLMLYNPEKLSKEDLVTELNCDSISYPCIKLFRVARKPNIKSIITMLTYQMKPDNLIKIFFSMHEQVKILKAFYPILRFSNYLIDEYNHRISRDDAKGTEINILLKDEKIIDLFDKFIKAWEKLPKDCLQYSNFTLQKPYLSIDSTLNMFLIDNKEKSSGMHIA</sequence>
<accession>A0A1R2B707</accession>
<name>A0A1R2B707_9CILI</name>
<evidence type="ECO:0000313" key="2">
    <source>
        <dbReference type="Proteomes" id="UP000187209"/>
    </source>
</evidence>
<protein>
    <submittedName>
        <fullName evidence="1">Uncharacterized protein</fullName>
    </submittedName>
</protein>